<dbReference type="InterPro" id="IPR001647">
    <property type="entry name" value="HTH_TetR"/>
</dbReference>
<reference evidence="4 5" key="1">
    <citation type="submission" date="2018-03" db="EMBL/GenBank/DDBJ databases">
        <title>The draft genome of Mesorhizobium soli JCM 19897.</title>
        <authorList>
            <person name="Li L."/>
            <person name="Liu L."/>
            <person name="Liang L."/>
            <person name="Wang T."/>
            <person name="Zhang X."/>
        </authorList>
    </citation>
    <scope>NUCLEOTIDE SEQUENCE [LARGE SCALE GENOMIC DNA]</scope>
    <source>
        <strain evidence="4 5">JCM 19897</strain>
    </source>
</reference>
<gene>
    <name evidence="4" type="ORF">C7I85_16965</name>
</gene>
<name>A0A2P7S9Y0_9HYPH</name>
<dbReference type="RefSeq" id="WP_106725186.1">
    <property type="nucleotide sequence ID" value="NZ_PXYL01000008.1"/>
</dbReference>
<dbReference type="Proteomes" id="UP000240653">
    <property type="component" value="Unassembled WGS sequence"/>
</dbReference>
<dbReference type="EMBL" id="PXYL01000008">
    <property type="protein sequence ID" value="PSJ59302.1"/>
    <property type="molecule type" value="Genomic_DNA"/>
</dbReference>
<dbReference type="InterPro" id="IPR009057">
    <property type="entry name" value="Homeodomain-like_sf"/>
</dbReference>
<evidence type="ECO:0000259" key="3">
    <source>
        <dbReference type="PROSITE" id="PS50977"/>
    </source>
</evidence>
<keyword evidence="5" id="KW-1185">Reference proteome</keyword>
<dbReference type="OrthoDB" id="9809772at2"/>
<dbReference type="PRINTS" id="PR00455">
    <property type="entry name" value="HTHTETR"/>
</dbReference>
<sequence length="180" mass="19778">MGRRQSIDRNKVLDAAEKVVSEQGVGGLTIDAVAKACGISKGGVQYAFGTKDDLIAAMIDRWEAEFDAEVAELGKGDTSVEGGVRAHAEATRDFDGTSVDRAAVMLAALVQDKNRLAKTRAWYEARMAQLDSSTEEGRRLRLAFLASEGAFLLRSFGFMPMTDEEWQQAFDDILRLVRKK</sequence>
<dbReference type="SUPFAM" id="SSF46689">
    <property type="entry name" value="Homeodomain-like"/>
    <property type="match status" value="1"/>
</dbReference>
<dbReference type="PANTHER" id="PTHR30055:SF148">
    <property type="entry name" value="TETR-FAMILY TRANSCRIPTIONAL REGULATOR"/>
    <property type="match status" value="1"/>
</dbReference>
<keyword evidence="1 2" id="KW-0238">DNA-binding</keyword>
<dbReference type="AlphaFoldDB" id="A0A2P7S9Y0"/>
<evidence type="ECO:0000313" key="4">
    <source>
        <dbReference type="EMBL" id="PSJ59302.1"/>
    </source>
</evidence>
<organism evidence="4 5">
    <name type="scientific">Pseudaminobacter soli</name>
    <name type="common">ex Li et al. 2025</name>
    <dbReference type="NCBI Taxonomy" id="1295366"/>
    <lineage>
        <taxon>Bacteria</taxon>
        <taxon>Pseudomonadati</taxon>
        <taxon>Pseudomonadota</taxon>
        <taxon>Alphaproteobacteria</taxon>
        <taxon>Hyphomicrobiales</taxon>
        <taxon>Phyllobacteriaceae</taxon>
        <taxon>Pseudaminobacter</taxon>
    </lineage>
</organism>
<proteinExistence type="predicted"/>
<feature type="domain" description="HTH tetR-type" evidence="3">
    <location>
        <begin position="6"/>
        <end position="66"/>
    </location>
</feature>
<dbReference type="GO" id="GO:0003700">
    <property type="term" value="F:DNA-binding transcription factor activity"/>
    <property type="evidence" value="ECO:0007669"/>
    <property type="project" value="TreeGrafter"/>
</dbReference>
<evidence type="ECO:0000256" key="2">
    <source>
        <dbReference type="PROSITE-ProRule" id="PRU00335"/>
    </source>
</evidence>
<dbReference type="Gene3D" id="1.10.357.10">
    <property type="entry name" value="Tetracycline Repressor, domain 2"/>
    <property type="match status" value="1"/>
</dbReference>
<dbReference type="InterPro" id="IPR041479">
    <property type="entry name" value="TetR_CgmR_C"/>
</dbReference>
<dbReference type="PROSITE" id="PS50977">
    <property type="entry name" value="HTH_TETR_2"/>
    <property type="match status" value="1"/>
</dbReference>
<dbReference type="Pfam" id="PF17937">
    <property type="entry name" value="TetR_C_28"/>
    <property type="match status" value="1"/>
</dbReference>
<evidence type="ECO:0000313" key="5">
    <source>
        <dbReference type="Proteomes" id="UP000240653"/>
    </source>
</evidence>
<dbReference type="GO" id="GO:0000976">
    <property type="term" value="F:transcription cis-regulatory region binding"/>
    <property type="evidence" value="ECO:0007669"/>
    <property type="project" value="TreeGrafter"/>
</dbReference>
<protein>
    <submittedName>
        <fullName evidence="4">TetR family transcriptional regulator</fullName>
    </submittedName>
</protein>
<evidence type="ECO:0000256" key="1">
    <source>
        <dbReference type="ARBA" id="ARBA00023125"/>
    </source>
</evidence>
<feature type="DNA-binding region" description="H-T-H motif" evidence="2">
    <location>
        <begin position="29"/>
        <end position="48"/>
    </location>
</feature>
<comment type="caution">
    <text evidence="4">The sequence shown here is derived from an EMBL/GenBank/DDBJ whole genome shotgun (WGS) entry which is preliminary data.</text>
</comment>
<accession>A0A2P7S9Y0</accession>
<dbReference type="PANTHER" id="PTHR30055">
    <property type="entry name" value="HTH-TYPE TRANSCRIPTIONAL REGULATOR RUTR"/>
    <property type="match status" value="1"/>
</dbReference>
<dbReference type="Pfam" id="PF00440">
    <property type="entry name" value="TetR_N"/>
    <property type="match status" value="1"/>
</dbReference>
<dbReference type="InterPro" id="IPR050109">
    <property type="entry name" value="HTH-type_TetR-like_transc_reg"/>
</dbReference>